<keyword evidence="2" id="KW-0732">Signal</keyword>
<reference evidence="7" key="1">
    <citation type="submission" date="2020-11" db="EMBL/GenBank/DDBJ databases">
        <title>Genome of Flavobacterium soyangense.</title>
        <authorList>
            <person name="Liu Q."/>
            <person name="Xin Y.-H."/>
        </authorList>
    </citation>
    <scope>NUCLEOTIDE SEQUENCE</scope>
    <source>
        <strain evidence="7">CGMCC 1.13493</strain>
    </source>
</reference>
<proteinExistence type="inferred from homology"/>
<dbReference type="GO" id="GO:0004348">
    <property type="term" value="F:glucosylceramidase activity"/>
    <property type="evidence" value="ECO:0007669"/>
    <property type="project" value="InterPro"/>
</dbReference>
<dbReference type="Pfam" id="PF17189">
    <property type="entry name" value="Glyco_hydro_30C"/>
    <property type="match status" value="1"/>
</dbReference>
<dbReference type="GO" id="GO:0016020">
    <property type="term" value="C:membrane"/>
    <property type="evidence" value="ECO:0007669"/>
    <property type="project" value="GOC"/>
</dbReference>
<dbReference type="InterPro" id="IPR033452">
    <property type="entry name" value="GH30_C"/>
</dbReference>
<dbReference type="InterPro" id="IPR013780">
    <property type="entry name" value="Glyco_hydro_b"/>
</dbReference>
<accession>A0A930UD21</accession>
<dbReference type="RefSeq" id="WP_194311851.1">
    <property type="nucleotide sequence ID" value="NZ_JADHEC010000015.1"/>
</dbReference>
<dbReference type="InterPro" id="IPR033453">
    <property type="entry name" value="Glyco_hydro_30_TIM-barrel"/>
</dbReference>
<evidence type="ECO:0000259" key="5">
    <source>
        <dbReference type="Pfam" id="PF02055"/>
    </source>
</evidence>
<dbReference type="GO" id="GO:0006680">
    <property type="term" value="P:glucosylceramide catabolic process"/>
    <property type="evidence" value="ECO:0007669"/>
    <property type="project" value="TreeGrafter"/>
</dbReference>
<comment type="caution">
    <text evidence="7">The sequence shown here is derived from an EMBL/GenBank/DDBJ whole genome shotgun (WGS) entry which is preliminary data.</text>
</comment>
<gene>
    <name evidence="7" type="ORF">IR213_08345</name>
</gene>
<dbReference type="Gene3D" id="3.20.20.80">
    <property type="entry name" value="Glycosidases"/>
    <property type="match status" value="1"/>
</dbReference>
<evidence type="ECO:0000313" key="8">
    <source>
        <dbReference type="Proteomes" id="UP000646211"/>
    </source>
</evidence>
<dbReference type="AlphaFoldDB" id="A0A930UD21"/>
<dbReference type="SUPFAM" id="SSF51445">
    <property type="entry name" value="(Trans)glycosidases"/>
    <property type="match status" value="1"/>
</dbReference>
<dbReference type="PRINTS" id="PR00843">
    <property type="entry name" value="GLHYDRLASE30"/>
</dbReference>
<protein>
    <submittedName>
        <fullName evidence="7">Glycoside hydrolase family 30 protein</fullName>
    </submittedName>
</protein>
<organism evidence="7 8">
    <name type="scientific">Flavobacterium soyangense</name>
    <dbReference type="NCBI Taxonomy" id="2023265"/>
    <lineage>
        <taxon>Bacteria</taxon>
        <taxon>Pseudomonadati</taxon>
        <taxon>Bacteroidota</taxon>
        <taxon>Flavobacteriia</taxon>
        <taxon>Flavobacteriales</taxon>
        <taxon>Flavobacteriaceae</taxon>
        <taxon>Flavobacterium</taxon>
    </lineage>
</organism>
<dbReference type="EMBL" id="JADHEC010000015">
    <property type="protein sequence ID" value="MBF2708597.1"/>
    <property type="molecule type" value="Genomic_DNA"/>
</dbReference>
<dbReference type="PANTHER" id="PTHR11069">
    <property type="entry name" value="GLUCOSYLCERAMIDASE"/>
    <property type="match status" value="1"/>
</dbReference>
<evidence type="ECO:0000313" key="7">
    <source>
        <dbReference type="EMBL" id="MBF2708597.1"/>
    </source>
</evidence>
<feature type="domain" description="Glycosyl hydrolase family 30 TIM-barrel" evidence="5">
    <location>
        <begin position="83"/>
        <end position="420"/>
    </location>
</feature>
<evidence type="ECO:0000256" key="1">
    <source>
        <dbReference type="ARBA" id="ARBA00005382"/>
    </source>
</evidence>
<dbReference type="InterPro" id="IPR001139">
    <property type="entry name" value="Glyco_hydro_30"/>
</dbReference>
<dbReference type="InterPro" id="IPR017853">
    <property type="entry name" value="GH"/>
</dbReference>
<evidence type="ECO:0000256" key="4">
    <source>
        <dbReference type="RuleBase" id="RU361188"/>
    </source>
</evidence>
<evidence type="ECO:0000256" key="3">
    <source>
        <dbReference type="ARBA" id="ARBA00022801"/>
    </source>
</evidence>
<dbReference type="Proteomes" id="UP000646211">
    <property type="component" value="Unassembled WGS sequence"/>
</dbReference>
<keyword evidence="3 4" id="KW-0378">Hydrolase</keyword>
<comment type="similarity">
    <text evidence="1 4">Belongs to the glycosyl hydrolase 30 family.</text>
</comment>
<name>A0A930UD21_9FLAO</name>
<keyword evidence="8" id="KW-1185">Reference proteome</keyword>
<evidence type="ECO:0000259" key="6">
    <source>
        <dbReference type="Pfam" id="PF17189"/>
    </source>
</evidence>
<dbReference type="Pfam" id="PF02055">
    <property type="entry name" value="Glyco_hydro_30"/>
    <property type="match status" value="1"/>
</dbReference>
<sequence length="485" mass="55002">MKATIITFILLITASTFSQQKSKTLQKPFSTKNKVISVYSSADSTNLRLTNTDNLKFSEIKQPLETQTCIFVNPSKTFQTFLGIGGAIADASAEVFAKLSKAKQQELLNAYFSKDKGIGYTLIRTNINSCDFSSDTYTYVDEGDKELKTFNIDHDRKFKIPLIKKAMETAGGKLTLFVSPWSPPAFMKDNQNMLKGGKLLPEFYQSWANYYVKFINSYQKEGIPVWGLTIQNEPMATQKWESCIFTAENERDFLKNYLGPTLNKAGLGDKKISVWDHNRDLLSQRASTILDDPEASKYVWGIGFHWYENWSGGEQMYENVGKVHEMYPNKNLLFTEGCVESFNAKKYQLWKNGERYGKSMINDFNNGTVGWTDWNILLDENGGPNHVGNFCFAPIHYDTNTSELIYTPSYYFIGHFSKFIDKNAKRISSVSSRSILMTTSFLNQNGKVVTVVMNQSSKKVIYNLCIGTSATEVSILPHAIQTLVY</sequence>
<dbReference type="Gene3D" id="2.60.40.1180">
    <property type="entry name" value="Golgi alpha-mannosidase II"/>
    <property type="match status" value="1"/>
</dbReference>
<dbReference type="PANTHER" id="PTHR11069:SF23">
    <property type="entry name" value="LYSOSOMAL ACID GLUCOSYLCERAMIDASE"/>
    <property type="match status" value="1"/>
</dbReference>
<feature type="domain" description="Glycosyl hydrolase family 30 beta sandwich" evidence="6">
    <location>
        <begin position="423"/>
        <end position="483"/>
    </location>
</feature>
<keyword evidence="4" id="KW-0326">Glycosidase</keyword>
<evidence type="ECO:0000256" key="2">
    <source>
        <dbReference type="ARBA" id="ARBA00022729"/>
    </source>
</evidence>